<dbReference type="RefSeq" id="WP_004281644.1">
    <property type="nucleotide sequence ID" value="NZ_CABIYT010000017.1"/>
</dbReference>
<evidence type="ECO:0000313" key="3">
    <source>
        <dbReference type="EMBL" id="MDP1446665.1"/>
    </source>
</evidence>
<keyword evidence="2" id="KW-0678">Repressor</keyword>
<dbReference type="InterPro" id="IPR043519">
    <property type="entry name" value="NT_sf"/>
</dbReference>
<dbReference type="PANTHER" id="PTHR21043:SF0">
    <property type="entry name" value="MITOCHONDRIAL ASSEMBLY OF RIBOSOMAL LARGE SUBUNIT PROTEIN 1"/>
    <property type="match status" value="1"/>
</dbReference>
<evidence type="ECO:0000256" key="2">
    <source>
        <dbReference type="HAMAP-Rule" id="MF_01477"/>
    </source>
</evidence>
<comment type="function">
    <text evidence="2">Functions as a ribosomal silencing factor. Interacts with ribosomal protein uL14 (rplN), blocking formation of intersubunit bridge B8. Prevents association of the 30S and 50S ribosomal subunits and the formation of functional ribosomes, thus repressing translation.</text>
</comment>
<dbReference type="InterPro" id="IPR004394">
    <property type="entry name" value="Iojap/RsfS/C7orf30"/>
</dbReference>
<organism evidence="3 4">
    <name type="scientific">Acinetobacter lwoffii</name>
    <dbReference type="NCBI Taxonomy" id="28090"/>
    <lineage>
        <taxon>Bacteria</taxon>
        <taxon>Pseudomonadati</taxon>
        <taxon>Pseudomonadota</taxon>
        <taxon>Gammaproteobacteria</taxon>
        <taxon>Moraxellales</taxon>
        <taxon>Moraxellaceae</taxon>
        <taxon>Acinetobacter</taxon>
    </lineage>
</organism>
<comment type="similarity">
    <text evidence="1 2">Belongs to the Iojap/RsfS family.</text>
</comment>
<comment type="subunit">
    <text evidence="2">Interacts with ribosomal protein uL14 (rplN).</text>
</comment>
<dbReference type="NCBIfam" id="TIGR00090">
    <property type="entry name" value="rsfS_iojap_ybeB"/>
    <property type="match status" value="1"/>
</dbReference>
<dbReference type="HAMAP" id="MF_01477">
    <property type="entry name" value="Iojap_RsfS"/>
    <property type="match status" value="1"/>
</dbReference>
<evidence type="ECO:0000256" key="1">
    <source>
        <dbReference type="ARBA" id="ARBA00010574"/>
    </source>
</evidence>
<sequence>MNLEPSPSASNSHDLTMNSNSQAVQDCLKVVHAALEDVKAKEIVELDVSGISNVADAMVIASGTSTRHIKSLANNVAEEARKAGFRPLGIEGERDAEWILIDLGYVVVHCMLPTARKFYDLESLWRNPTDTTDSVA</sequence>
<dbReference type="AlphaFoldDB" id="A0AAW8AMV1"/>
<dbReference type="GO" id="GO:0043023">
    <property type="term" value="F:ribosomal large subunit binding"/>
    <property type="evidence" value="ECO:0007669"/>
    <property type="project" value="TreeGrafter"/>
</dbReference>
<dbReference type="Proteomes" id="UP001242129">
    <property type="component" value="Unassembled WGS sequence"/>
</dbReference>
<dbReference type="GO" id="GO:0017148">
    <property type="term" value="P:negative regulation of translation"/>
    <property type="evidence" value="ECO:0007669"/>
    <property type="project" value="UniProtKB-UniRule"/>
</dbReference>
<dbReference type="PANTHER" id="PTHR21043">
    <property type="entry name" value="IOJAP SUPERFAMILY ORTHOLOG"/>
    <property type="match status" value="1"/>
</dbReference>
<comment type="subcellular location">
    <subcellularLocation>
        <location evidence="2">Cytoplasm</location>
    </subcellularLocation>
</comment>
<reference evidence="3" key="1">
    <citation type="submission" date="2023-07" db="EMBL/GenBank/DDBJ databases">
        <title>Dynamics of blaOXA-23 gene transmission in Acinetobacter spp. from contaminated veterinary surfaces.</title>
        <authorList>
            <person name="Moreira Da Silva J."/>
            <person name="Menezes J."/>
            <person name="Fernandes L."/>
            <person name="Marques C."/>
            <person name="Amaral A."/>
            <person name="Timofte D."/>
            <person name="Pomba C."/>
        </authorList>
    </citation>
    <scope>NUCLEOTIDE SEQUENCE</scope>
    <source>
        <strain evidence="3">CMVB11Z4A1</strain>
    </source>
</reference>
<evidence type="ECO:0000313" key="4">
    <source>
        <dbReference type="Proteomes" id="UP001242129"/>
    </source>
</evidence>
<accession>A0AAW8AMV1</accession>
<dbReference type="Gene3D" id="3.30.460.10">
    <property type="entry name" value="Beta Polymerase, domain 2"/>
    <property type="match status" value="1"/>
</dbReference>
<dbReference type="GO" id="GO:0090071">
    <property type="term" value="P:negative regulation of ribosome biogenesis"/>
    <property type="evidence" value="ECO:0007669"/>
    <property type="project" value="UniProtKB-UniRule"/>
</dbReference>
<proteinExistence type="inferred from homology"/>
<dbReference type="SUPFAM" id="SSF81301">
    <property type="entry name" value="Nucleotidyltransferase"/>
    <property type="match status" value="1"/>
</dbReference>
<keyword evidence="2" id="KW-0963">Cytoplasm</keyword>
<dbReference type="GO" id="GO:0005737">
    <property type="term" value="C:cytoplasm"/>
    <property type="evidence" value="ECO:0007669"/>
    <property type="project" value="UniProtKB-SubCell"/>
</dbReference>
<dbReference type="Pfam" id="PF02410">
    <property type="entry name" value="RsfS"/>
    <property type="match status" value="1"/>
</dbReference>
<keyword evidence="2" id="KW-0810">Translation regulation</keyword>
<protein>
    <recommendedName>
        <fullName evidence="2">Ribosomal silencing factor RsfS</fullName>
    </recommendedName>
</protein>
<gene>
    <name evidence="2 3" type="primary">rsfS</name>
    <name evidence="3" type="ORF">Q8G51_02120</name>
</gene>
<dbReference type="EMBL" id="JAUUUS010000005">
    <property type="protein sequence ID" value="MDP1446665.1"/>
    <property type="molecule type" value="Genomic_DNA"/>
</dbReference>
<name>A0AAW8AMV1_ACILW</name>
<dbReference type="GO" id="GO:0042256">
    <property type="term" value="P:cytosolic ribosome assembly"/>
    <property type="evidence" value="ECO:0007669"/>
    <property type="project" value="UniProtKB-UniRule"/>
</dbReference>
<comment type="caution">
    <text evidence="3">The sequence shown here is derived from an EMBL/GenBank/DDBJ whole genome shotgun (WGS) entry which is preliminary data.</text>
</comment>